<dbReference type="Proteomes" id="UP000704712">
    <property type="component" value="Unassembled WGS sequence"/>
</dbReference>
<sequence length="402" mass="46689">MCNLRRDVALHLVDPAHKYQRLYPDHPGFELTAAATAALFAYYDATRHKLIDKRVAPTFWAGPHELGAMIDYLREPIVVLDVNAHNDSHMQCYLYKQYRLPDGTDHESGYAKSFTDREATKYFKNCWDLHIIPTCLVLRHHERHFYGLIHGELYLQWRAEGDAEFAEAISDSYLWKSTINQLTELERKTDLQTVNQLENMDSVNSLLYKRMEMRERLDVAHARLGLPVLESSSPDYDAEAATSGDSSSKDDEVPTRIARVATGPVVTNSYFRILRDSPDSPMDHVDKPLAVTIEAANRETFRTWCELFRAENLPTKRRRGTTADITEWLLKTPEALWHLYAFLPYPEQEAKTWRMEPLIVWVLLEAQRELVNALRRLVDDPTIVEAGRRYCKEWIEEYSNDL</sequence>
<dbReference type="AlphaFoldDB" id="A0A8S9U131"/>
<organism evidence="2 3">
    <name type="scientific">Phytophthora infestans</name>
    <name type="common">Potato late blight agent</name>
    <name type="synonym">Botrytis infestans</name>
    <dbReference type="NCBI Taxonomy" id="4787"/>
    <lineage>
        <taxon>Eukaryota</taxon>
        <taxon>Sar</taxon>
        <taxon>Stramenopiles</taxon>
        <taxon>Oomycota</taxon>
        <taxon>Peronosporomycetes</taxon>
        <taxon>Peronosporales</taxon>
        <taxon>Peronosporaceae</taxon>
        <taxon>Phytophthora</taxon>
    </lineage>
</organism>
<accession>A0A8S9U131</accession>
<protein>
    <submittedName>
        <fullName evidence="2">Uncharacterized protein</fullName>
    </submittedName>
</protein>
<proteinExistence type="predicted"/>
<evidence type="ECO:0000313" key="3">
    <source>
        <dbReference type="Proteomes" id="UP000704712"/>
    </source>
</evidence>
<reference evidence="2" key="1">
    <citation type="submission" date="2020-03" db="EMBL/GenBank/DDBJ databases">
        <title>Hybrid Assembly of Korean Phytophthora infestans isolates.</title>
        <authorList>
            <person name="Prokchorchik M."/>
            <person name="Lee Y."/>
            <person name="Seo J."/>
            <person name="Cho J.-H."/>
            <person name="Park Y.-E."/>
            <person name="Jang D.-C."/>
            <person name="Im J.-S."/>
            <person name="Choi J.-G."/>
            <person name="Park H.-J."/>
            <person name="Lee G.-B."/>
            <person name="Lee Y.-G."/>
            <person name="Hong S.-Y."/>
            <person name="Cho K."/>
            <person name="Sohn K.H."/>
        </authorList>
    </citation>
    <scope>NUCLEOTIDE SEQUENCE</scope>
    <source>
        <strain evidence="2">KR_2_A2</strain>
    </source>
</reference>
<feature type="region of interest" description="Disordered" evidence="1">
    <location>
        <begin position="234"/>
        <end position="255"/>
    </location>
</feature>
<evidence type="ECO:0000256" key="1">
    <source>
        <dbReference type="SAM" id="MobiDB-lite"/>
    </source>
</evidence>
<gene>
    <name evidence="2" type="ORF">GN958_ATG18901</name>
</gene>
<comment type="caution">
    <text evidence="2">The sequence shown here is derived from an EMBL/GenBank/DDBJ whole genome shotgun (WGS) entry which is preliminary data.</text>
</comment>
<dbReference type="EMBL" id="JAACNO010002657">
    <property type="protein sequence ID" value="KAF4131868.1"/>
    <property type="molecule type" value="Genomic_DNA"/>
</dbReference>
<name>A0A8S9U131_PHYIN</name>
<evidence type="ECO:0000313" key="2">
    <source>
        <dbReference type="EMBL" id="KAF4131868.1"/>
    </source>
</evidence>